<feature type="domain" description="Response regulatory" evidence="12">
    <location>
        <begin position="1697"/>
        <end position="1814"/>
    </location>
</feature>
<name>A0ABW7CGM2_9CYAN</name>
<dbReference type="PRINTS" id="PR00344">
    <property type="entry name" value="BCTRLSENSOR"/>
</dbReference>
<keyword evidence="6" id="KW-0902">Two-component regulatory system</keyword>
<protein>
    <recommendedName>
        <fullName evidence="2">histidine kinase</fullName>
        <ecNumber evidence="2">2.7.13.3</ecNumber>
    </recommendedName>
</protein>
<evidence type="ECO:0000259" key="11">
    <source>
        <dbReference type="PROSITE" id="PS50109"/>
    </source>
</evidence>
<dbReference type="Pfam" id="PF02895">
    <property type="entry name" value="H-kinase_dim"/>
    <property type="match status" value="1"/>
</dbReference>
<gene>
    <name evidence="14" type="ORF">VPK24_17270</name>
</gene>
<feature type="region of interest" description="Disordered" evidence="10">
    <location>
        <begin position="1244"/>
        <end position="1272"/>
    </location>
</feature>
<organism evidence="14 15">
    <name type="scientific">Limnothrix redekei LRLZ20PSL1</name>
    <dbReference type="NCBI Taxonomy" id="3112953"/>
    <lineage>
        <taxon>Bacteria</taxon>
        <taxon>Bacillati</taxon>
        <taxon>Cyanobacteriota</taxon>
        <taxon>Cyanophyceae</taxon>
        <taxon>Pseudanabaenales</taxon>
        <taxon>Pseudanabaenaceae</taxon>
        <taxon>Limnothrix</taxon>
    </lineage>
</organism>
<dbReference type="SUPFAM" id="SSF50341">
    <property type="entry name" value="CheW-like"/>
    <property type="match status" value="1"/>
</dbReference>
<dbReference type="SUPFAM" id="SSF52172">
    <property type="entry name" value="CheY-like"/>
    <property type="match status" value="1"/>
</dbReference>
<evidence type="ECO:0000256" key="3">
    <source>
        <dbReference type="ARBA" id="ARBA00022553"/>
    </source>
</evidence>
<dbReference type="Gene3D" id="3.30.565.10">
    <property type="entry name" value="Histidine kinase-like ATPase, C-terminal domain"/>
    <property type="match status" value="1"/>
</dbReference>
<dbReference type="SMART" id="SM00448">
    <property type="entry name" value="REC"/>
    <property type="match status" value="1"/>
</dbReference>
<dbReference type="Gene3D" id="2.30.30.40">
    <property type="entry name" value="SH3 Domains"/>
    <property type="match status" value="1"/>
</dbReference>
<feature type="domain" description="Histidine kinase" evidence="11">
    <location>
        <begin position="1316"/>
        <end position="1521"/>
    </location>
</feature>
<keyword evidence="5" id="KW-0418">Kinase</keyword>
<dbReference type="SUPFAM" id="SSF47384">
    <property type="entry name" value="Homodimeric domain of signal transducing histidine kinase"/>
    <property type="match status" value="1"/>
</dbReference>
<dbReference type="Proteomes" id="UP001604335">
    <property type="component" value="Unassembled WGS sequence"/>
</dbReference>
<evidence type="ECO:0000256" key="4">
    <source>
        <dbReference type="ARBA" id="ARBA00022679"/>
    </source>
</evidence>
<dbReference type="SMART" id="SM01231">
    <property type="entry name" value="H-kinase_dim"/>
    <property type="match status" value="1"/>
</dbReference>
<dbReference type="InterPro" id="IPR036641">
    <property type="entry name" value="HPT_dom_sf"/>
</dbReference>
<dbReference type="InterPro" id="IPR001789">
    <property type="entry name" value="Sig_transdc_resp-reg_receiver"/>
</dbReference>
<evidence type="ECO:0000256" key="1">
    <source>
        <dbReference type="ARBA" id="ARBA00000085"/>
    </source>
</evidence>
<dbReference type="Gene3D" id="1.10.287.560">
    <property type="entry name" value="Histidine kinase CheA-like, homodimeric domain"/>
    <property type="match status" value="1"/>
</dbReference>
<evidence type="ECO:0000256" key="5">
    <source>
        <dbReference type="ARBA" id="ARBA00022777"/>
    </source>
</evidence>
<dbReference type="EMBL" id="JAZAQF010000090">
    <property type="protein sequence ID" value="MFG3819399.1"/>
    <property type="molecule type" value="Genomic_DNA"/>
</dbReference>
<evidence type="ECO:0000313" key="15">
    <source>
        <dbReference type="Proteomes" id="UP001604335"/>
    </source>
</evidence>
<feature type="modified residue" description="Phosphohistidine" evidence="7">
    <location>
        <position position="48"/>
    </location>
</feature>
<dbReference type="Pfam" id="PF02518">
    <property type="entry name" value="HATPase_c"/>
    <property type="match status" value="1"/>
</dbReference>
<dbReference type="InterPro" id="IPR011006">
    <property type="entry name" value="CheY-like_superfamily"/>
</dbReference>
<evidence type="ECO:0000259" key="13">
    <source>
        <dbReference type="PROSITE" id="PS50894"/>
    </source>
</evidence>
<dbReference type="CDD" id="cd16916">
    <property type="entry name" value="HATPase_CheA-like"/>
    <property type="match status" value="1"/>
</dbReference>
<comment type="catalytic activity">
    <reaction evidence="1">
        <text>ATP + protein L-histidine = ADP + protein N-phospho-L-histidine.</text>
        <dbReference type="EC" id="2.7.13.3"/>
    </reaction>
</comment>
<dbReference type="RefSeq" id="WP_393015281.1">
    <property type="nucleotide sequence ID" value="NZ_JAZAQF010000090.1"/>
</dbReference>
<dbReference type="CDD" id="cd00088">
    <property type="entry name" value="HPT"/>
    <property type="match status" value="1"/>
</dbReference>
<keyword evidence="15" id="KW-1185">Reference proteome</keyword>
<comment type="caution">
    <text evidence="14">The sequence shown here is derived from an EMBL/GenBank/DDBJ whole genome shotgun (WGS) entry which is preliminary data.</text>
</comment>
<feature type="domain" description="HPt" evidence="13">
    <location>
        <begin position="1"/>
        <end position="105"/>
    </location>
</feature>
<dbReference type="InterPro" id="IPR004358">
    <property type="entry name" value="Sig_transdc_His_kin-like_C"/>
</dbReference>
<dbReference type="PROSITE" id="PS50109">
    <property type="entry name" value="HIS_KIN"/>
    <property type="match status" value="1"/>
</dbReference>
<dbReference type="SUPFAM" id="SSF47226">
    <property type="entry name" value="Histidine-containing phosphotransfer domain, HPT domain"/>
    <property type="match status" value="1"/>
</dbReference>
<dbReference type="SUPFAM" id="SSF55874">
    <property type="entry name" value="ATPase domain of HSP90 chaperone/DNA topoisomerase II/histidine kinase"/>
    <property type="match status" value="1"/>
</dbReference>
<dbReference type="EC" id="2.7.13.3" evidence="2"/>
<evidence type="ECO:0000256" key="2">
    <source>
        <dbReference type="ARBA" id="ARBA00012438"/>
    </source>
</evidence>
<dbReference type="InterPro" id="IPR005467">
    <property type="entry name" value="His_kinase_dom"/>
</dbReference>
<feature type="modified residue" description="4-aspartylphosphate" evidence="8">
    <location>
        <position position="1747"/>
    </location>
</feature>
<dbReference type="InterPro" id="IPR004105">
    <property type="entry name" value="CheA-like_dim"/>
</dbReference>
<feature type="region of interest" description="Disordered" evidence="10">
    <location>
        <begin position="1135"/>
        <end position="1165"/>
    </location>
</feature>
<keyword evidence="9" id="KW-0175">Coiled coil</keyword>
<dbReference type="InterPro" id="IPR051315">
    <property type="entry name" value="Bact_Chemotaxis_CheA"/>
</dbReference>
<evidence type="ECO:0000313" key="14">
    <source>
        <dbReference type="EMBL" id="MFG3819399.1"/>
    </source>
</evidence>
<feature type="coiled-coil region" evidence="9">
    <location>
        <begin position="1199"/>
        <end position="1226"/>
    </location>
</feature>
<evidence type="ECO:0000256" key="8">
    <source>
        <dbReference type="PROSITE-ProRule" id="PRU00169"/>
    </source>
</evidence>
<dbReference type="Pfam" id="PF01627">
    <property type="entry name" value="Hpt"/>
    <property type="match status" value="1"/>
</dbReference>
<accession>A0ABW7CGM2</accession>
<evidence type="ECO:0000256" key="9">
    <source>
        <dbReference type="SAM" id="Coils"/>
    </source>
</evidence>
<keyword evidence="3 8" id="KW-0597">Phosphoprotein</keyword>
<dbReference type="SMART" id="SM00260">
    <property type="entry name" value="CheW"/>
    <property type="match status" value="1"/>
</dbReference>
<dbReference type="InterPro" id="IPR037006">
    <property type="entry name" value="CheA-like_homodim_sf"/>
</dbReference>
<dbReference type="PANTHER" id="PTHR43395:SF1">
    <property type="entry name" value="CHEMOTAXIS PROTEIN CHEA"/>
    <property type="match status" value="1"/>
</dbReference>
<evidence type="ECO:0000256" key="10">
    <source>
        <dbReference type="SAM" id="MobiDB-lite"/>
    </source>
</evidence>
<dbReference type="InterPro" id="IPR036097">
    <property type="entry name" value="HisK_dim/P_sf"/>
</dbReference>
<dbReference type="InterPro" id="IPR036061">
    <property type="entry name" value="CheW-like_dom_sf"/>
</dbReference>
<reference evidence="15" key="1">
    <citation type="journal article" date="2024" name="Algal Res.">
        <title>Biochemical, toxicological and genomic investigation of a high-biomass producing Limnothrix strain isolated from Italian shallow drinking water reservoir.</title>
        <authorList>
            <person name="Simonazzi M."/>
            <person name="Shishido T.K."/>
            <person name="Delbaje E."/>
            <person name="Wahlsten M."/>
            <person name="Fewer D.P."/>
            <person name="Sivonen K."/>
            <person name="Pezzolesi L."/>
            <person name="Pistocchi R."/>
        </authorList>
    </citation>
    <scope>NUCLEOTIDE SEQUENCE [LARGE SCALE GENOMIC DNA]</scope>
    <source>
        <strain evidence="15">LRLZ20PSL1</strain>
    </source>
</reference>
<keyword evidence="4" id="KW-0808">Transferase</keyword>
<dbReference type="SMART" id="SM00073">
    <property type="entry name" value="HPT"/>
    <property type="match status" value="1"/>
</dbReference>
<evidence type="ECO:0000256" key="6">
    <source>
        <dbReference type="ARBA" id="ARBA00023012"/>
    </source>
</evidence>
<dbReference type="Gene3D" id="1.20.120.160">
    <property type="entry name" value="HPT domain"/>
    <property type="match status" value="1"/>
</dbReference>
<dbReference type="Gene3D" id="3.40.50.2300">
    <property type="match status" value="1"/>
</dbReference>
<dbReference type="InterPro" id="IPR036890">
    <property type="entry name" value="HATPase_C_sf"/>
</dbReference>
<proteinExistence type="predicted"/>
<evidence type="ECO:0000256" key="7">
    <source>
        <dbReference type="PROSITE-ProRule" id="PRU00110"/>
    </source>
</evidence>
<dbReference type="InterPro" id="IPR008207">
    <property type="entry name" value="Sig_transdc_His_kin_Hpt_dom"/>
</dbReference>
<dbReference type="PANTHER" id="PTHR43395">
    <property type="entry name" value="SENSOR HISTIDINE KINASE CHEA"/>
    <property type="match status" value="1"/>
</dbReference>
<feature type="region of interest" description="Disordered" evidence="10">
    <location>
        <begin position="326"/>
        <end position="354"/>
    </location>
</feature>
<dbReference type="PROSITE" id="PS50894">
    <property type="entry name" value="HPT"/>
    <property type="match status" value="1"/>
</dbReference>
<dbReference type="Pfam" id="PF01584">
    <property type="entry name" value="CheW"/>
    <property type="match status" value="1"/>
</dbReference>
<evidence type="ECO:0000259" key="12">
    <source>
        <dbReference type="PROSITE" id="PS50110"/>
    </source>
</evidence>
<feature type="compositionally biased region" description="Basic and acidic residues" evidence="10">
    <location>
        <begin position="1256"/>
        <end position="1268"/>
    </location>
</feature>
<dbReference type="SMART" id="SM00387">
    <property type="entry name" value="HATPase_c"/>
    <property type="match status" value="1"/>
</dbReference>
<dbReference type="InterPro" id="IPR003594">
    <property type="entry name" value="HATPase_dom"/>
</dbReference>
<dbReference type="InterPro" id="IPR002545">
    <property type="entry name" value="CheW-lke_dom"/>
</dbReference>
<sequence length="1824" mass="197475">MQDQQQRIVGYFIEEAKDYLTTIEQGLMNLQGTIEDPELMDEVFRAAHSIKGGAGMLEFESIQQAAHRIEDFFKVLKEHPIHIDRELESLFLRAFDTLVELLDHLQGPFGLTTEVGNRVLQDSEPAFNALAERLGLAVHEVDMPSVLHRTLSSQSEDAWAADRTHQVFQQQVPQLLREMLDLFRQGDSPQQRAQLQWMCQRLSDLGKSSRIIGWVELLDAASQAIGCPTNSYKTLAPTIIRDLKQAQDLVLDDRSQEICLGSELRALVPQPVAPSPSSLDVDLFDFDDLLNDELAPEITDITHSQGDDFEQDWFTETSNTVVTRMDELDLSPTPSPTQTSRMERPRAEPGTGPEVGVAELDVLADLFRQSSQDLEADLPGQSSESAAGSPLNSAAECDLSDLMFTHEESSADADALTSSLDALGYDLLDEIDTTDSVADMGLESIDDLLAFGDESSIGNGLMVNASPSEGAIDLIGDDDLDALLDAVETATEVNPIASDDLFDLDLDAEEEPTDLRVVPSGDLTFSTELISNPTAIEPIPDELQKLGDDDPDLTTVIDSALGNLDDLDGNFGSDLGLDLIDGLTGEIAPPELTLDSLPEIGAIDDMADLDAWAADLANVDLAHADLDLGNAGLADLDVAAAAAPEATADHWGDGLDLGDMSPGEWPDLAAIDLDDNWSDSAPDLDFNDFNNLSDFSTADLTDDFNNLSNFSAVDLTDEDLAPTTAMPALVDPALDDLPALDHFDLDGILNANPLEEVDPFADLLAESPDVMLPDAETSTAENFIQDIDTLLDEPLSAEPAEPVYEAADLSYDVNGAKAIRIDRSTLSSEGLEDLFSDRRTTDLSGLEEDLDLAEAEADLAGANDDAAALWTPENFTEPPILSDLDALLAPAAASAPAPALDDDWAALDDLDFGEATSLETTADGEAPDFLMGTADWSRPLDLSEPQEATRADRADDFDFGGLGDLNDLSGLGDLGTLGDFGDFGDLGLPVDAVDPLAGSDLEDLDALLGVPPTSEPMMDGLSGLGDLGDLDQLLNQNQDLGSAPAGDSTLDDLLNALEGSAAPALAGQAASDADELDALLKNLNLSTTAATNSPDRFEDLFGDAAAPATTPAPAGSTGGLDLDFDALVEILETPAKAAPATGPSPAVSPTRSAPTPVANGQREMEAAASRNLRAEQIIKVPVRNLDNLNNLVGEMVVNRNSMEQGQERLRQSLENLTQRVQQLGDVGQRMQDFYERSLLEMSLLSGRRGGSGGGHSDTHHSGESDTHGGRMGLGELELDRFTPFHTQSQEIIELIVRVRESASDIDFVVEQTDQLVRNLRQITTQIQENLNKSRMVTFARTVERLPRAVRSVSERCGKDVDLIIEGKETAIDEFLSQELSSPITHMINNALVHGIETPEARVAAGKPPTGKLTIRAFYQGNQTVISLSDDGAGINTERVKQKAIEKGLIDPNQARNMVRQEIYEMLFLPGFSTKDQADEFGGRGVGMDVVMRKIQELRGSISIDSELGRGTTFTIRLPLNLSICKALRCLSDHATIAFPMDGVEDTPPDIHPEDVQTDKEGRRCIAWRDRILTLHPLTELLKYNRHLSRGNIYGGNQEDDSLAIVVLRSAGEFIAIEVDRVLGEQEIVIKQPEGPVPKPLGIAGMTVLGDGRVMPIADVLELIDLAKGRIRRDTVSGRWESDNIHIVEPPTEQKDPMVLIVDDSITVRELLKMTFQKAGYQVEQARDGQEAWEKLRSGLPCDLVFCDIEMPRMDGLQLLQRLQTEETLCELPVAMLTSRGADKHRKMAVDLGAKGYFTKPYLEEALLDAARRMLRGEVLITANA</sequence>
<dbReference type="Pfam" id="PF00072">
    <property type="entry name" value="Response_reg"/>
    <property type="match status" value="1"/>
</dbReference>
<dbReference type="PROSITE" id="PS50110">
    <property type="entry name" value="RESPONSE_REGULATORY"/>
    <property type="match status" value="1"/>
</dbReference>